<evidence type="ECO:0000313" key="4">
    <source>
        <dbReference type="Proteomes" id="UP000316759"/>
    </source>
</evidence>
<gene>
    <name evidence="3" type="ORF">FGIG_11330</name>
</gene>
<feature type="transmembrane region" description="Helical" evidence="2">
    <location>
        <begin position="12"/>
        <end position="38"/>
    </location>
</feature>
<feature type="transmembrane region" description="Helical" evidence="2">
    <location>
        <begin position="58"/>
        <end position="81"/>
    </location>
</feature>
<dbReference type="Proteomes" id="UP000316759">
    <property type="component" value="Unassembled WGS sequence"/>
</dbReference>
<dbReference type="OrthoDB" id="10521369at2759"/>
<name>A0A504YRG0_FASGI</name>
<dbReference type="AlphaFoldDB" id="A0A504YRG0"/>
<dbReference type="EMBL" id="SUNJ01009245">
    <property type="protein sequence ID" value="TPP60567.1"/>
    <property type="molecule type" value="Genomic_DNA"/>
</dbReference>
<protein>
    <submittedName>
        <fullName evidence="3">Uncharacterized protein</fullName>
    </submittedName>
</protein>
<sequence length="274" mass="29456">MIPRTNRNNVLITFSTGVLLAIFGSVFLVLGAISWGLVDVSSASLVKESGRTQAVSEVMKIVGVTTTVIGTLMLLLGFSLCSVVPFMVNPKTCFSEPIPPSNLTHESYSVDRTQAPDCSTEAPIAGDLPRIIIHNNLTGIQQNPLQKEEPSFSKDMKHLVHFGTVANLENREPLKLSFQLSELTKSPIESTSCQPSIVDLTEPPTLADTMQPNSTIAADDAKVSAERLLSMGGGDTIFSQPVTSRTSDSERTRTPSDSCVPNQQDNLYSSNSTG</sequence>
<feature type="compositionally biased region" description="Polar residues" evidence="1">
    <location>
        <begin position="259"/>
        <end position="274"/>
    </location>
</feature>
<reference evidence="3 4" key="1">
    <citation type="submission" date="2019-04" db="EMBL/GenBank/DDBJ databases">
        <title>Annotation for the trematode Fasciola gigantica.</title>
        <authorList>
            <person name="Choi Y.-J."/>
        </authorList>
    </citation>
    <scope>NUCLEOTIDE SEQUENCE [LARGE SCALE GENOMIC DNA]</scope>
    <source>
        <strain evidence="3">Uganda_cow_1</strain>
    </source>
</reference>
<keyword evidence="2" id="KW-1133">Transmembrane helix</keyword>
<feature type="region of interest" description="Disordered" evidence="1">
    <location>
        <begin position="232"/>
        <end position="274"/>
    </location>
</feature>
<evidence type="ECO:0000256" key="2">
    <source>
        <dbReference type="SAM" id="Phobius"/>
    </source>
</evidence>
<evidence type="ECO:0000313" key="3">
    <source>
        <dbReference type="EMBL" id="TPP60567.1"/>
    </source>
</evidence>
<evidence type="ECO:0000256" key="1">
    <source>
        <dbReference type="SAM" id="MobiDB-lite"/>
    </source>
</evidence>
<keyword evidence="2" id="KW-0812">Transmembrane</keyword>
<accession>A0A504YRG0</accession>
<proteinExistence type="predicted"/>
<keyword evidence="4" id="KW-1185">Reference proteome</keyword>
<organism evidence="3 4">
    <name type="scientific">Fasciola gigantica</name>
    <name type="common">Giant liver fluke</name>
    <dbReference type="NCBI Taxonomy" id="46835"/>
    <lineage>
        <taxon>Eukaryota</taxon>
        <taxon>Metazoa</taxon>
        <taxon>Spiralia</taxon>
        <taxon>Lophotrochozoa</taxon>
        <taxon>Platyhelminthes</taxon>
        <taxon>Trematoda</taxon>
        <taxon>Digenea</taxon>
        <taxon>Plagiorchiida</taxon>
        <taxon>Echinostomata</taxon>
        <taxon>Echinostomatoidea</taxon>
        <taxon>Fasciolidae</taxon>
        <taxon>Fasciola</taxon>
    </lineage>
</organism>
<keyword evidence="2" id="KW-0472">Membrane</keyword>
<comment type="caution">
    <text evidence="3">The sequence shown here is derived from an EMBL/GenBank/DDBJ whole genome shotgun (WGS) entry which is preliminary data.</text>
</comment>